<evidence type="ECO:0000256" key="2">
    <source>
        <dbReference type="ARBA" id="ARBA00023158"/>
    </source>
</evidence>
<dbReference type="InterPro" id="IPR012337">
    <property type="entry name" value="RNaseH-like_sf"/>
</dbReference>
<accession>A0AAD8TKM9</accession>
<feature type="domain" description="Piwi" evidence="5">
    <location>
        <begin position="880"/>
        <end position="1201"/>
    </location>
</feature>
<dbReference type="PANTHER" id="PTHR22891">
    <property type="entry name" value="EUKARYOTIC TRANSLATION INITIATION FACTOR 2C"/>
    <property type="match status" value="1"/>
</dbReference>
<evidence type="ECO:0000259" key="4">
    <source>
        <dbReference type="PROSITE" id="PS50821"/>
    </source>
</evidence>
<reference evidence="6" key="1">
    <citation type="submission" date="2023-07" db="EMBL/GenBank/DDBJ databases">
        <title>A chromosome-level genome assembly of Lolium multiflorum.</title>
        <authorList>
            <person name="Chen Y."/>
            <person name="Copetti D."/>
            <person name="Kolliker R."/>
            <person name="Studer B."/>
        </authorList>
    </citation>
    <scope>NUCLEOTIDE SEQUENCE</scope>
    <source>
        <strain evidence="6">02402/16</strain>
        <tissue evidence="6">Leaf</tissue>
    </source>
</reference>
<dbReference type="Pfam" id="PF16487">
    <property type="entry name" value="ArgoMid"/>
    <property type="match status" value="1"/>
</dbReference>
<evidence type="ECO:0008006" key="8">
    <source>
        <dbReference type="Google" id="ProtNLM"/>
    </source>
</evidence>
<dbReference type="CDD" id="cd02846">
    <property type="entry name" value="PAZ_argonaute_like"/>
    <property type="match status" value="1"/>
</dbReference>
<dbReference type="Pfam" id="PF16486">
    <property type="entry name" value="ArgoN"/>
    <property type="match status" value="1"/>
</dbReference>
<dbReference type="EMBL" id="JAUUTY010000002">
    <property type="protein sequence ID" value="KAK1684714.1"/>
    <property type="molecule type" value="Genomic_DNA"/>
</dbReference>
<dbReference type="InterPro" id="IPR032472">
    <property type="entry name" value="ArgoL2"/>
</dbReference>
<dbReference type="Pfam" id="PF16488">
    <property type="entry name" value="ArgoL2"/>
    <property type="match status" value="1"/>
</dbReference>
<dbReference type="Gene3D" id="2.170.260.10">
    <property type="entry name" value="paz domain"/>
    <property type="match status" value="1"/>
</dbReference>
<dbReference type="CDD" id="cd04657">
    <property type="entry name" value="Piwi_ago-like"/>
    <property type="match status" value="1"/>
</dbReference>
<comment type="similarity">
    <text evidence="1">Belongs to the argonaute family. Ago subfamily.</text>
</comment>
<dbReference type="Pfam" id="PF02170">
    <property type="entry name" value="PAZ"/>
    <property type="match status" value="1"/>
</dbReference>
<dbReference type="InterPro" id="IPR014811">
    <property type="entry name" value="ArgoL1"/>
</dbReference>
<sequence>MWLRLASPAYLLLEDACRHVQSGISGLRLLGDKDSEPRRLLFVEIVRLGEELVQCCFHLGLLSHVGKLASGATFLSGDSSPFSGTNMFPALSIALKLRRRLGTVDWGKPGQLHIMVKAFLFMNHQPTKDQNQQQQSVEEQTSSRGNQERSLRAAAAAAAVSGGGPTSNGGVMVHRLEEVPAGRLVVVAAAKGEHWQASWLGRKELVLAALERVLGSLRELLGRDPHRELREGLNSMVEDVVWHLNRVAVVVGSTRAAVDITRAMEGQLHTIQVVAHLNINNVTFRGVDIQVVVHLNINRVVIKGVVIQVVVHLNINRVTIRDVVVHDREVVEPHRHTMVGIGEVVVDTMFFQVHQEQFPSCTKPHMSNIKPRWFHHPHRELPHLLSLWQRCVVKANHFFAELPDKDLHQYDVSITPEVTSRGVNRAVMAELVKLYRYSQLDGRLPAYDGRKSLYTAGPLPFPSRTFEITLQDEEESLGGGQVAPRRERQFRVVIKFAARADLHHLAMFLAGRQPDAPQEALQVLDIVLRELPTARYSPVGRSFYSPNLGRRQRLGDGLESWRGFYQSIRPTQMGLSLNIDMSSTAFIEPLPVIEFVAQLLCRDISVRPLSDSDRVKIKKALRGIKVEVTHRGNMRRKYRISGLTSQTTRELSFPVDDRGTVKTVVQYFLETYGFNIQHTTLPCLQVGNQQRPNYLPMEVCKIVEGQRYSKRLNEKQITALLKVTCQRPQEREKDILQTVHHNAYYEDPYAQEFGIKIDERLASVEARVLPPPRLKYHDSGREKDVLPRIGQWNMMNKKMVNGGRVHHWACINFSRNVQDNAARNFCHELALMCQVSGMDFAPEPVLPSLTARPEHVERALKARYQDATNILKPQGRELELLIVILPDNNGSLYGDLKRICETDLGLVSQCCLTKHVFKMSKQYLANVALKINVKVGGRNTVLVDALSRRIPLVSDRPTIIFGADVTHPHPGEDSSPSIAAVVASQDWPEVTKYAGLVSAQAHRQELIQDLFKVWQDPNRGTVTGGMIKELLISFKRATGQKPQRIIFYRDGVSEGQFYQVLLYELDAIRKACASLEPNYQPPVTFVVVQKRHHTRLFANNHNDQRTVDRSGNILPGTVVDSKICHPTEFDFYLCSHAGIQGTSRPAHYHVLWDENKFTADELQTLTNNLCYTYARCTRSVSIVPPAYYAHLAAFRARFYMEPDTSDSGSMASGARGPQQGGRSTRAFGNVAVRPLPALKENVKRVMFYC</sequence>
<dbReference type="Gene3D" id="3.30.420.10">
    <property type="entry name" value="Ribonuclease H-like superfamily/Ribonuclease H"/>
    <property type="match status" value="1"/>
</dbReference>
<evidence type="ECO:0000256" key="1">
    <source>
        <dbReference type="ARBA" id="ARBA00008201"/>
    </source>
</evidence>
<feature type="compositionally biased region" description="Low complexity" evidence="3">
    <location>
        <begin position="130"/>
        <end position="143"/>
    </location>
</feature>
<feature type="region of interest" description="Disordered" evidence="3">
    <location>
        <begin position="127"/>
        <end position="164"/>
    </location>
</feature>
<dbReference type="FunFam" id="3.40.50.2300:FF:000110">
    <property type="entry name" value="Argonaute 10"/>
    <property type="match status" value="1"/>
</dbReference>
<dbReference type="InterPro" id="IPR032473">
    <property type="entry name" value="Argonaute_Mid_dom"/>
</dbReference>
<dbReference type="FunFam" id="2.170.260.10:FF:000001">
    <property type="entry name" value="Protein argonaute-2"/>
    <property type="match status" value="1"/>
</dbReference>
<dbReference type="InterPro" id="IPR036397">
    <property type="entry name" value="RNaseH_sf"/>
</dbReference>
<dbReference type="AlphaFoldDB" id="A0AAD8TKM9"/>
<dbReference type="PROSITE" id="PS50822">
    <property type="entry name" value="PIWI"/>
    <property type="match status" value="1"/>
</dbReference>
<dbReference type="FunFam" id="3.30.420.10:FF:000013">
    <property type="entry name" value="protein argonaute 10-like"/>
    <property type="match status" value="1"/>
</dbReference>
<organism evidence="6 7">
    <name type="scientific">Lolium multiflorum</name>
    <name type="common">Italian ryegrass</name>
    <name type="synonym">Lolium perenne subsp. multiflorum</name>
    <dbReference type="NCBI Taxonomy" id="4521"/>
    <lineage>
        <taxon>Eukaryota</taxon>
        <taxon>Viridiplantae</taxon>
        <taxon>Streptophyta</taxon>
        <taxon>Embryophyta</taxon>
        <taxon>Tracheophyta</taxon>
        <taxon>Spermatophyta</taxon>
        <taxon>Magnoliopsida</taxon>
        <taxon>Liliopsida</taxon>
        <taxon>Poales</taxon>
        <taxon>Poaceae</taxon>
        <taxon>BOP clade</taxon>
        <taxon>Pooideae</taxon>
        <taxon>Poodae</taxon>
        <taxon>Poeae</taxon>
        <taxon>Poeae Chloroplast Group 2 (Poeae type)</taxon>
        <taxon>Loliodinae</taxon>
        <taxon>Loliinae</taxon>
        <taxon>Lolium</taxon>
    </lineage>
</organism>
<evidence type="ECO:0000313" key="6">
    <source>
        <dbReference type="EMBL" id="KAK1684714.1"/>
    </source>
</evidence>
<name>A0AAD8TKM9_LOLMU</name>
<protein>
    <recommendedName>
        <fullName evidence="8">Argonaute 1</fullName>
    </recommendedName>
</protein>
<dbReference type="GO" id="GO:0031047">
    <property type="term" value="P:regulatory ncRNA-mediated gene silencing"/>
    <property type="evidence" value="ECO:0007669"/>
    <property type="project" value="UniProtKB-KW"/>
</dbReference>
<evidence type="ECO:0000313" key="7">
    <source>
        <dbReference type="Proteomes" id="UP001231189"/>
    </source>
</evidence>
<dbReference type="PROSITE" id="PS50821">
    <property type="entry name" value="PAZ"/>
    <property type="match status" value="1"/>
</dbReference>
<proteinExistence type="inferred from homology"/>
<dbReference type="Gene3D" id="3.40.50.2300">
    <property type="match status" value="1"/>
</dbReference>
<dbReference type="InterPro" id="IPR003165">
    <property type="entry name" value="Piwi"/>
</dbReference>
<evidence type="ECO:0000256" key="3">
    <source>
        <dbReference type="SAM" id="MobiDB-lite"/>
    </source>
</evidence>
<feature type="region of interest" description="Disordered" evidence="3">
    <location>
        <begin position="1203"/>
        <end position="1225"/>
    </location>
</feature>
<dbReference type="Proteomes" id="UP001231189">
    <property type="component" value="Unassembled WGS sequence"/>
</dbReference>
<dbReference type="SMART" id="SM00950">
    <property type="entry name" value="Piwi"/>
    <property type="match status" value="1"/>
</dbReference>
<dbReference type="SUPFAM" id="SSF53098">
    <property type="entry name" value="Ribonuclease H-like"/>
    <property type="match status" value="1"/>
</dbReference>
<dbReference type="Pfam" id="PF08699">
    <property type="entry name" value="ArgoL1"/>
    <property type="match status" value="1"/>
</dbReference>
<keyword evidence="2" id="KW-0943">RNA-mediated gene silencing</keyword>
<dbReference type="InterPro" id="IPR045246">
    <property type="entry name" value="Piwi_ago-like"/>
</dbReference>
<dbReference type="SUPFAM" id="SSF101690">
    <property type="entry name" value="PAZ domain"/>
    <property type="match status" value="1"/>
</dbReference>
<keyword evidence="7" id="KW-1185">Reference proteome</keyword>
<dbReference type="InterPro" id="IPR003100">
    <property type="entry name" value="PAZ_dom"/>
</dbReference>
<evidence type="ECO:0000259" key="5">
    <source>
        <dbReference type="PROSITE" id="PS50822"/>
    </source>
</evidence>
<dbReference type="SMART" id="SM00949">
    <property type="entry name" value="PAZ"/>
    <property type="match status" value="1"/>
</dbReference>
<dbReference type="GO" id="GO:0003723">
    <property type="term" value="F:RNA binding"/>
    <property type="evidence" value="ECO:0007669"/>
    <property type="project" value="InterPro"/>
</dbReference>
<feature type="domain" description="PAZ" evidence="4">
    <location>
        <begin position="591"/>
        <end position="704"/>
    </location>
</feature>
<dbReference type="Pfam" id="PF02171">
    <property type="entry name" value="Piwi"/>
    <property type="match status" value="1"/>
</dbReference>
<gene>
    <name evidence="6" type="ORF">QYE76_045562</name>
</gene>
<comment type="caution">
    <text evidence="6">The sequence shown here is derived from an EMBL/GenBank/DDBJ whole genome shotgun (WGS) entry which is preliminary data.</text>
</comment>
<dbReference type="InterPro" id="IPR032474">
    <property type="entry name" value="Argonaute_N"/>
</dbReference>
<dbReference type="InterPro" id="IPR036085">
    <property type="entry name" value="PAZ_dom_sf"/>
</dbReference>
<dbReference type="SMART" id="SM01163">
    <property type="entry name" value="DUF1785"/>
    <property type="match status" value="1"/>
</dbReference>